<feature type="transmembrane region" description="Helical" evidence="8">
    <location>
        <begin position="521"/>
        <end position="542"/>
    </location>
</feature>
<keyword evidence="11" id="KW-1185">Reference proteome</keyword>
<evidence type="ECO:0000313" key="10">
    <source>
        <dbReference type="EMBL" id="OXE47693.1"/>
    </source>
</evidence>
<feature type="transmembrane region" description="Helical" evidence="8">
    <location>
        <begin position="554"/>
        <end position="575"/>
    </location>
</feature>
<feature type="transmembrane region" description="Helical" evidence="8">
    <location>
        <begin position="499"/>
        <end position="515"/>
    </location>
</feature>
<dbReference type="SUPFAM" id="SSF52833">
    <property type="entry name" value="Thioredoxin-like"/>
    <property type="match status" value="1"/>
</dbReference>
<name>A0A227KIU2_9BURK</name>
<sequence length="696" mass="75961">MMESSLLFRIFFIFIFLFGIQIQAAPWAPKTKSNFVKAELISSMAEATPGSTIEVGLKLTHDPHWHTYWRATGDSGLPTEIQWTLPDGWKAGDIQWPIPKVFKLGTLINYGYDGEILLPVKITIPANQPLDSSASLKAEVSWLMCAEQCVPGRASLSLDIKVGPKPVSSAAYGIFQETLRNVPSDSIPVTAKIDHTKKLIELSFPDRGALENVYIFAQTADSISYGAPQEVVPTANGFSVFLHATEFINTGDTFEGLILVNDGKESQGGWAKNFSVPLKEASLTIPVKSEQLNLSQSSLLVSAFFAFLGGLILNLMPCVFPVLSLKIIGIVENRGTKNLLPHGFGFLTGILLTMLALSSLLIAVKSTGAMIGWGFQLQSPFFVCALAALFIALSANLLGFFEFSFTPGVLEVGAAKKRSPFLESFLTGVLAVFVASPCTAPFMGAALGYALSASYIETLFIFLALGLGMALPWSLLTVFPCLTRWLPKPGQWMNTLKKWMALPMGLTALWLLWVLSQQISILAFSCIFAGFLLCCAALYFYGKFQFGKLSAKSVAAVLAAATLFLVGGGLTLSAISPVPETHQRTDSWSPQKVDDALKQGKRVFVDFTASWCLTCQANKLAVLRTSEVQKAFKDNEFVVLEADWTNYDERITKVLEHFGRSGVPLYVIYEPNGSTEILPELLTQEIVLKAIKKSMN</sequence>
<evidence type="ECO:0000256" key="6">
    <source>
        <dbReference type="ARBA" id="ARBA00023136"/>
    </source>
</evidence>
<gene>
    <name evidence="10" type="ORF">ADH67_07895</name>
</gene>
<dbReference type="Pfam" id="PF13899">
    <property type="entry name" value="Thioredoxin_7"/>
    <property type="match status" value="1"/>
</dbReference>
<keyword evidence="6 8" id="KW-0472">Membrane</keyword>
<dbReference type="Proteomes" id="UP000214610">
    <property type="component" value="Unassembled WGS sequence"/>
</dbReference>
<dbReference type="GO" id="GO:0015035">
    <property type="term" value="F:protein-disulfide reductase activity"/>
    <property type="evidence" value="ECO:0007669"/>
    <property type="project" value="TreeGrafter"/>
</dbReference>
<dbReference type="InterPro" id="IPR013766">
    <property type="entry name" value="Thioredoxin_domain"/>
</dbReference>
<feature type="transmembrane region" description="Helical" evidence="8">
    <location>
        <begin position="299"/>
        <end position="323"/>
    </location>
</feature>
<keyword evidence="5 8" id="KW-1133">Transmembrane helix</keyword>
<protein>
    <recommendedName>
        <fullName evidence="9">Thioredoxin domain-containing protein</fullName>
    </recommendedName>
</protein>
<dbReference type="InterPro" id="IPR017937">
    <property type="entry name" value="Thioredoxin_CS"/>
</dbReference>
<evidence type="ECO:0000256" key="1">
    <source>
        <dbReference type="ARBA" id="ARBA00004651"/>
    </source>
</evidence>
<feature type="transmembrane region" description="Helical" evidence="8">
    <location>
        <begin position="379"/>
        <end position="401"/>
    </location>
</feature>
<dbReference type="GO" id="GO:0017004">
    <property type="term" value="P:cytochrome complex assembly"/>
    <property type="evidence" value="ECO:0007669"/>
    <property type="project" value="UniProtKB-KW"/>
</dbReference>
<evidence type="ECO:0000256" key="3">
    <source>
        <dbReference type="ARBA" id="ARBA00022692"/>
    </source>
</evidence>
<comment type="subcellular location">
    <subcellularLocation>
        <location evidence="1">Cell membrane</location>
        <topology evidence="1">Multi-pass membrane protein</topology>
    </subcellularLocation>
</comment>
<evidence type="ECO:0000256" key="7">
    <source>
        <dbReference type="ARBA" id="ARBA00023284"/>
    </source>
</evidence>
<dbReference type="Gene3D" id="3.40.30.10">
    <property type="entry name" value="Glutaredoxin"/>
    <property type="match status" value="1"/>
</dbReference>
<keyword evidence="7" id="KW-0676">Redox-active center</keyword>
<dbReference type="EMBL" id="NHMP01000004">
    <property type="protein sequence ID" value="OXE47693.1"/>
    <property type="molecule type" value="Genomic_DNA"/>
</dbReference>
<keyword evidence="3 8" id="KW-0812">Transmembrane</keyword>
<evidence type="ECO:0000256" key="4">
    <source>
        <dbReference type="ARBA" id="ARBA00022748"/>
    </source>
</evidence>
<evidence type="ECO:0000256" key="8">
    <source>
        <dbReference type="SAM" id="Phobius"/>
    </source>
</evidence>
<feature type="transmembrane region" description="Helical" evidence="8">
    <location>
        <begin position="459"/>
        <end position="479"/>
    </location>
</feature>
<dbReference type="InterPro" id="IPR028250">
    <property type="entry name" value="DsbDN"/>
</dbReference>
<dbReference type="PANTHER" id="PTHR32234">
    <property type="entry name" value="THIOL:DISULFIDE INTERCHANGE PROTEIN DSBD"/>
    <property type="match status" value="1"/>
</dbReference>
<evidence type="ECO:0000313" key="11">
    <source>
        <dbReference type="Proteomes" id="UP000214610"/>
    </source>
</evidence>
<comment type="caution">
    <text evidence="10">The sequence shown here is derived from an EMBL/GenBank/DDBJ whole genome shotgun (WGS) entry which is preliminary data.</text>
</comment>
<accession>A0A227KIU2</accession>
<feature type="domain" description="Thioredoxin" evidence="9">
    <location>
        <begin position="572"/>
        <end position="696"/>
    </location>
</feature>
<evidence type="ECO:0000256" key="5">
    <source>
        <dbReference type="ARBA" id="ARBA00022989"/>
    </source>
</evidence>
<organism evidence="10 11">
    <name type="scientific">Turicimonas muris</name>
    <dbReference type="NCBI Taxonomy" id="1796652"/>
    <lineage>
        <taxon>Bacteria</taxon>
        <taxon>Pseudomonadati</taxon>
        <taxon>Pseudomonadota</taxon>
        <taxon>Betaproteobacteria</taxon>
        <taxon>Burkholderiales</taxon>
        <taxon>Sutterellaceae</taxon>
        <taxon>Turicimonas</taxon>
    </lineage>
</organism>
<dbReference type="GO" id="GO:0005886">
    <property type="term" value="C:plasma membrane"/>
    <property type="evidence" value="ECO:0007669"/>
    <property type="project" value="UniProtKB-SubCell"/>
</dbReference>
<dbReference type="GO" id="GO:0045454">
    <property type="term" value="P:cell redox homeostasis"/>
    <property type="evidence" value="ECO:0007669"/>
    <property type="project" value="TreeGrafter"/>
</dbReference>
<dbReference type="Pfam" id="PF11412">
    <property type="entry name" value="DsbD_N"/>
    <property type="match status" value="1"/>
</dbReference>
<dbReference type="RefSeq" id="WP_084081570.1">
    <property type="nucleotide sequence ID" value="NZ_CAJTBZ010000002.1"/>
</dbReference>
<dbReference type="AlphaFoldDB" id="A0A227KIU2"/>
<evidence type="ECO:0000256" key="2">
    <source>
        <dbReference type="ARBA" id="ARBA00022475"/>
    </source>
</evidence>
<dbReference type="InterPro" id="IPR035671">
    <property type="entry name" value="DsbD_gamma"/>
</dbReference>
<evidence type="ECO:0000259" key="9">
    <source>
        <dbReference type="PROSITE" id="PS51352"/>
    </source>
</evidence>
<dbReference type="PROSITE" id="PS51352">
    <property type="entry name" value="THIOREDOXIN_2"/>
    <property type="match status" value="1"/>
</dbReference>
<dbReference type="InterPro" id="IPR036249">
    <property type="entry name" value="Thioredoxin-like_sf"/>
</dbReference>
<dbReference type="InterPro" id="IPR003834">
    <property type="entry name" value="Cyt_c_assmbl_TM_dom"/>
</dbReference>
<reference evidence="11" key="1">
    <citation type="submission" date="2017-05" db="EMBL/GenBank/DDBJ databases">
        <title>Improved OligoMM genomes.</title>
        <authorList>
            <person name="Garzetti D."/>
        </authorList>
    </citation>
    <scope>NUCLEOTIDE SEQUENCE [LARGE SCALE GENOMIC DNA]</scope>
    <source>
        <strain evidence="11">YL45</strain>
    </source>
</reference>
<feature type="transmembrane region" description="Helical" evidence="8">
    <location>
        <begin position="421"/>
        <end position="447"/>
    </location>
</feature>
<keyword evidence="4" id="KW-0201">Cytochrome c-type biogenesis</keyword>
<keyword evidence="2" id="KW-1003">Cell membrane</keyword>
<proteinExistence type="predicted"/>
<dbReference type="PROSITE" id="PS00194">
    <property type="entry name" value="THIOREDOXIN_1"/>
    <property type="match status" value="1"/>
</dbReference>
<dbReference type="CDD" id="cd02953">
    <property type="entry name" value="DsbDgamma"/>
    <property type="match status" value="1"/>
</dbReference>
<feature type="transmembrane region" description="Helical" evidence="8">
    <location>
        <begin position="344"/>
        <end position="364"/>
    </location>
</feature>
<dbReference type="PANTHER" id="PTHR32234:SF3">
    <property type="entry name" value="SUPPRESSION OF COPPER SENSITIVITY PROTEIN"/>
    <property type="match status" value="1"/>
</dbReference>
<dbReference type="Pfam" id="PF02683">
    <property type="entry name" value="DsbD_TM"/>
    <property type="match status" value="1"/>
</dbReference>
<dbReference type="GeneID" id="78362722"/>